<evidence type="ECO:0000259" key="9">
    <source>
        <dbReference type="PROSITE" id="PS50893"/>
    </source>
</evidence>
<dbReference type="GeneID" id="101851427"/>
<keyword evidence="4" id="KW-0547">Nucleotide-binding</keyword>
<dbReference type="Pfam" id="PF00005">
    <property type="entry name" value="ABC_tran"/>
    <property type="match status" value="1"/>
</dbReference>
<dbReference type="Gene3D" id="1.20.1560.10">
    <property type="entry name" value="ABC transporter type 1, transmembrane domain"/>
    <property type="match status" value="1"/>
</dbReference>
<dbReference type="SMART" id="SM00382">
    <property type="entry name" value="AAA"/>
    <property type="match status" value="1"/>
</dbReference>
<dbReference type="PANTHER" id="PTHR24223">
    <property type="entry name" value="ATP-BINDING CASSETTE SUB-FAMILY C"/>
    <property type="match status" value="1"/>
</dbReference>
<keyword evidence="3" id="KW-0677">Repeat</keyword>
<evidence type="ECO:0000256" key="8">
    <source>
        <dbReference type="SAM" id="Phobius"/>
    </source>
</evidence>
<evidence type="ECO:0000256" key="7">
    <source>
        <dbReference type="ARBA" id="ARBA00023136"/>
    </source>
</evidence>
<dbReference type="SUPFAM" id="SSF52540">
    <property type="entry name" value="P-loop containing nucleoside triphosphate hydrolases"/>
    <property type="match status" value="1"/>
</dbReference>
<keyword evidence="2 8" id="KW-0812">Transmembrane</keyword>
<dbReference type="InterPro" id="IPR003593">
    <property type="entry name" value="AAA+_ATPase"/>
</dbReference>
<evidence type="ECO:0000256" key="2">
    <source>
        <dbReference type="ARBA" id="ARBA00022692"/>
    </source>
</evidence>
<evidence type="ECO:0000256" key="3">
    <source>
        <dbReference type="ARBA" id="ARBA00022737"/>
    </source>
</evidence>
<dbReference type="InterPro" id="IPR017871">
    <property type="entry name" value="ABC_transporter-like_CS"/>
</dbReference>
<evidence type="ECO:0000313" key="11">
    <source>
        <dbReference type="RefSeq" id="XP_012941006.1"/>
    </source>
</evidence>
<keyword evidence="5" id="KW-0067">ATP-binding</keyword>
<gene>
    <name evidence="11" type="primary">LOC101851427</name>
</gene>
<dbReference type="RefSeq" id="XP_012941006.1">
    <property type="nucleotide sequence ID" value="XM_013085552.1"/>
</dbReference>
<keyword evidence="6 8" id="KW-1133">Transmembrane helix</keyword>
<dbReference type="InterPro" id="IPR003439">
    <property type="entry name" value="ABC_transporter-like_ATP-bd"/>
</dbReference>
<evidence type="ECO:0000256" key="1">
    <source>
        <dbReference type="ARBA" id="ARBA00004128"/>
    </source>
</evidence>
<keyword evidence="10" id="KW-1185">Reference proteome</keyword>
<proteinExistence type="predicted"/>
<evidence type="ECO:0000256" key="5">
    <source>
        <dbReference type="ARBA" id="ARBA00022840"/>
    </source>
</evidence>
<dbReference type="PROSITE" id="PS50893">
    <property type="entry name" value="ABC_TRANSPORTER_2"/>
    <property type="match status" value="1"/>
</dbReference>
<dbReference type="InterPro" id="IPR036640">
    <property type="entry name" value="ABC1_TM_sf"/>
</dbReference>
<dbReference type="InterPro" id="IPR027417">
    <property type="entry name" value="P-loop_NTPase"/>
</dbReference>
<dbReference type="PANTHER" id="PTHR24223:SF443">
    <property type="entry name" value="MULTIDRUG-RESISTANCE LIKE PROTEIN 1, ISOFORM I"/>
    <property type="match status" value="1"/>
</dbReference>
<sequence length="299" mass="32791">MKESLLDALESFAWQSSTFWMMFFIYFAYVLIDDSHYLDANTAFQVLNFIGFMNVALNLLPKIVKDTIKAVTSVKRINKFVSRDDLDPSSLHRDSTEDLAVKIKEADFSWEKAGPTTLKSINMEVPQGKLVAVVGTVGCGKSSLLAALLGEMHQLKGYSNLNSSVAYVPQQAWIQNSSLRDNILFGSPLSARYRHVIAACALQSDLDIMPAGDATEIGEKGINLSGGQKQRVSLARAVYSQADIYLLDDPLSAVDSHVGRHIFEQVIGKDGLLGHKVRGQGGWGRGGTKAKMVKAKLQH</sequence>
<protein>
    <submittedName>
        <fullName evidence="11">Multidrug resistance-associated protein 1</fullName>
    </submittedName>
</protein>
<evidence type="ECO:0000256" key="4">
    <source>
        <dbReference type="ARBA" id="ARBA00022741"/>
    </source>
</evidence>
<keyword evidence="7 8" id="KW-0472">Membrane</keyword>
<comment type="subcellular location">
    <subcellularLocation>
        <location evidence="1">Vacuole membrane</location>
        <topology evidence="1">Multi-pass membrane protein</topology>
    </subcellularLocation>
</comment>
<dbReference type="Gene3D" id="3.40.50.300">
    <property type="entry name" value="P-loop containing nucleotide triphosphate hydrolases"/>
    <property type="match status" value="1"/>
</dbReference>
<dbReference type="CDD" id="cd03250">
    <property type="entry name" value="ABCC_MRP_domain1"/>
    <property type="match status" value="1"/>
</dbReference>
<dbReference type="Proteomes" id="UP000694888">
    <property type="component" value="Unplaced"/>
</dbReference>
<name>A0ABM1A542_APLCA</name>
<evidence type="ECO:0000313" key="10">
    <source>
        <dbReference type="Proteomes" id="UP000694888"/>
    </source>
</evidence>
<dbReference type="PROSITE" id="PS00211">
    <property type="entry name" value="ABC_TRANSPORTER_1"/>
    <property type="match status" value="1"/>
</dbReference>
<feature type="transmembrane region" description="Helical" evidence="8">
    <location>
        <begin position="12"/>
        <end position="31"/>
    </location>
</feature>
<reference evidence="11" key="1">
    <citation type="submission" date="2025-08" db="UniProtKB">
        <authorList>
            <consortium name="RefSeq"/>
        </authorList>
    </citation>
    <scope>IDENTIFICATION</scope>
</reference>
<dbReference type="InterPro" id="IPR050173">
    <property type="entry name" value="ABC_transporter_C-like"/>
</dbReference>
<feature type="transmembrane region" description="Helical" evidence="8">
    <location>
        <begin position="43"/>
        <end position="60"/>
    </location>
</feature>
<organism evidence="10 11">
    <name type="scientific">Aplysia californica</name>
    <name type="common">California sea hare</name>
    <dbReference type="NCBI Taxonomy" id="6500"/>
    <lineage>
        <taxon>Eukaryota</taxon>
        <taxon>Metazoa</taxon>
        <taxon>Spiralia</taxon>
        <taxon>Lophotrochozoa</taxon>
        <taxon>Mollusca</taxon>
        <taxon>Gastropoda</taxon>
        <taxon>Heterobranchia</taxon>
        <taxon>Euthyneura</taxon>
        <taxon>Tectipleura</taxon>
        <taxon>Aplysiida</taxon>
        <taxon>Aplysioidea</taxon>
        <taxon>Aplysiidae</taxon>
        <taxon>Aplysia</taxon>
    </lineage>
</organism>
<accession>A0ABM1A542</accession>
<feature type="domain" description="ABC transporter" evidence="9">
    <location>
        <begin position="103"/>
        <end position="295"/>
    </location>
</feature>
<evidence type="ECO:0000256" key="6">
    <source>
        <dbReference type="ARBA" id="ARBA00022989"/>
    </source>
</evidence>